<evidence type="ECO:0000313" key="3">
    <source>
        <dbReference type="Proteomes" id="UP000237822"/>
    </source>
</evidence>
<dbReference type="Proteomes" id="UP000237822">
    <property type="component" value="Unassembled WGS sequence"/>
</dbReference>
<sequence length="140" mass="15062">MTTSNLVPASAKPSAATASATATAGEILVRFANSIDTQDWEALGALLEPEFEATYVHTGETFDRDGFVALNRDYPGSWRFEHQQVVDGGDVGALRARVSDATGESDEVHHVATFARVRGGLVTELTEVWAEVSTPDPSRR</sequence>
<reference evidence="2 3" key="1">
    <citation type="submission" date="2018-03" db="EMBL/GenBank/DDBJ databases">
        <title>Genomic Encyclopedia of Archaeal and Bacterial Type Strains, Phase II (KMG-II): from individual species to whole genera.</title>
        <authorList>
            <person name="Goeker M."/>
        </authorList>
    </citation>
    <scope>NUCLEOTIDE SEQUENCE [LARGE SCALE GENOMIC DNA]</scope>
    <source>
        <strain evidence="2 3">ATCC BAA-1496</strain>
    </source>
</reference>
<organism evidence="2 3">
    <name type="scientific">Knoellia remsis</name>
    <dbReference type="NCBI Taxonomy" id="407159"/>
    <lineage>
        <taxon>Bacteria</taxon>
        <taxon>Bacillati</taxon>
        <taxon>Actinomycetota</taxon>
        <taxon>Actinomycetes</taxon>
        <taxon>Micrococcales</taxon>
        <taxon>Intrasporangiaceae</taxon>
        <taxon>Knoellia</taxon>
    </lineage>
</organism>
<gene>
    <name evidence="2" type="ORF">BCF74_10463</name>
</gene>
<dbReference type="Pfam" id="PF12680">
    <property type="entry name" value="SnoaL_2"/>
    <property type="match status" value="1"/>
</dbReference>
<comment type="caution">
    <text evidence="2">The sequence shown here is derived from an EMBL/GenBank/DDBJ whole genome shotgun (WGS) entry which is preliminary data.</text>
</comment>
<dbReference type="Gene3D" id="3.10.450.50">
    <property type="match status" value="1"/>
</dbReference>
<evidence type="ECO:0000259" key="1">
    <source>
        <dbReference type="Pfam" id="PF12680"/>
    </source>
</evidence>
<accession>A0A2T0UXQ2</accession>
<dbReference type="AlphaFoldDB" id="A0A2T0UXQ2"/>
<dbReference type="SUPFAM" id="SSF54427">
    <property type="entry name" value="NTF2-like"/>
    <property type="match status" value="1"/>
</dbReference>
<evidence type="ECO:0000313" key="2">
    <source>
        <dbReference type="EMBL" id="PRY62627.1"/>
    </source>
</evidence>
<proteinExistence type="predicted"/>
<dbReference type="InterPro" id="IPR037401">
    <property type="entry name" value="SnoaL-like"/>
</dbReference>
<name>A0A2T0UXQ2_9MICO</name>
<dbReference type="OrthoDB" id="3782893at2"/>
<feature type="domain" description="SnoaL-like" evidence="1">
    <location>
        <begin position="30"/>
        <end position="124"/>
    </location>
</feature>
<dbReference type="EMBL" id="PVTI01000004">
    <property type="protein sequence ID" value="PRY62627.1"/>
    <property type="molecule type" value="Genomic_DNA"/>
</dbReference>
<dbReference type="InterPro" id="IPR032710">
    <property type="entry name" value="NTF2-like_dom_sf"/>
</dbReference>
<keyword evidence="3" id="KW-1185">Reference proteome</keyword>
<protein>
    <submittedName>
        <fullName evidence="2">SnoaL-like protein</fullName>
    </submittedName>
</protein>
<dbReference type="RefSeq" id="WP_106296627.1">
    <property type="nucleotide sequence ID" value="NZ_PVTI01000004.1"/>
</dbReference>